<dbReference type="SUPFAM" id="SSF53756">
    <property type="entry name" value="UDP-Glycosyltransferase/glycogen phosphorylase"/>
    <property type="match status" value="1"/>
</dbReference>
<dbReference type="Proteomes" id="UP000051181">
    <property type="component" value="Unassembled WGS sequence"/>
</dbReference>
<sequence length="387" mass="46082">MSRLKNFIKHSDLIGNIYFQIMRCILALLSHVVSVRSKQILLTSYSGRQYSDSPKAIYLMLKADPEFKDYTFLWGFQRPGEFPEIPENEKLSIDSFRYFIKLLQSRYWISNTSIERLIPFKNAEHIYINSWHGIPLKHLGPDEAHLEFLPRNWYRKVSFDLLLSSGQYDHDIFKHIFPNTKQIKITGLPRNYELVTTSDHEKEAIKQRVVQQLGLDPNKKSILYAPTFREYQQVAGHNDFKVPFDDDFFRRMNEKYNFIFRGHYFVERTENSDHIFDASKYPDLNELFISTDLLITDYSSLVFDAALLEKPIILYLYDLEEYRKLRGFYRDPEELNLPKSYSQQELEQQIGVSLSNTYELSIEHEFNHEYNQRLDLDYKAIKSLLKK</sequence>
<evidence type="ECO:0000256" key="1">
    <source>
        <dbReference type="ARBA" id="ARBA00004202"/>
    </source>
</evidence>
<keyword evidence="4 7" id="KW-0808">Transferase</keyword>
<evidence type="ECO:0000256" key="3">
    <source>
        <dbReference type="ARBA" id="ARBA00022475"/>
    </source>
</evidence>
<protein>
    <submittedName>
        <fullName evidence="7">CDP-glycerol poly(Glycerophosphate) glycerophosphotransferase</fullName>
    </submittedName>
</protein>
<evidence type="ECO:0000256" key="6">
    <source>
        <dbReference type="ARBA" id="ARBA00023136"/>
    </source>
</evidence>
<dbReference type="AlphaFoldDB" id="A0A0R1F5Z3"/>
<dbReference type="Gene3D" id="3.40.50.11820">
    <property type="match status" value="1"/>
</dbReference>
<evidence type="ECO:0000313" key="7">
    <source>
        <dbReference type="EMBL" id="KRK14548.1"/>
    </source>
</evidence>
<evidence type="ECO:0000256" key="2">
    <source>
        <dbReference type="ARBA" id="ARBA00010488"/>
    </source>
</evidence>
<accession>A0A0R1F5Z3</accession>
<dbReference type="PATRIC" id="fig|913848.6.peg.2351"/>
<dbReference type="Pfam" id="PF04464">
    <property type="entry name" value="Glyphos_transf"/>
    <property type="match status" value="1"/>
</dbReference>
<dbReference type="GO" id="GO:0005886">
    <property type="term" value="C:plasma membrane"/>
    <property type="evidence" value="ECO:0007669"/>
    <property type="project" value="UniProtKB-SubCell"/>
</dbReference>
<dbReference type="InterPro" id="IPR043149">
    <property type="entry name" value="TagF_N"/>
</dbReference>
<dbReference type="RefSeq" id="WP_235804465.1">
    <property type="nucleotide sequence ID" value="NZ_AZCN01000077.1"/>
</dbReference>
<keyword evidence="6" id="KW-0472">Membrane</keyword>
<evidence type="ECO:0000256" key="5">
    <source>
        <dbReference type="ARBA" id="ARBA00022944"/>
    </source>
</evidence>
<reference evidence="7 8" key="1">
    <citation type="journal article" date="2015" name="Genome Announc.">
        <title>Expanding the biotechnology potential of lactobacilli through comparative genomics of 213 strains and associated genera.</title>
        <authorList>
            <person name="Sun Z."/>
            <person name="Harris H.M."/>
            <person name="McCann A."/>
            <person name="Guo C."/>
            <person name="Argimon S."/>
            <person name="Zhang W."/>
            <person name="Yang X."/>
            <person name="Jeffery I.B."/>
            <person name="Cooney J.C."/>
            <person name="Kagawa T.F."/>
            <person name="Liu W."/>
            <person name="Song Y."/>
            <person name="Salvetti E."/>
            <person name="Wrobel A."/>
            <person name="Rasinkangas P."/>
            <person name="Parkhill J."/>
            <person name="Rea M.C."/>
            <person name="O'Sullivan O."/>
            <person name="Ritari J."/>
            <person name="Douillard F.P."/>
            <person name="Paul Ross R."/>
            <person name="Yang R."/>
            <person name="Briner A.E."/>
            <person name="Felis G.E."/>
            <person name="de Vos W.M."/>
            <person name="Barrangou R."/>
            <person name="Klaenhammer T.R."/>
            <person name="Caufield P.W."/>
            <person name="Cui Y."/>
            <person name="Zhang H."/>
            <person name="O'Toole P.W."/>
        </authorList>
    </citation>
    <scope>NUCLEOTIDE SEQUENCE [LARGE SCALE GENOMIC DNA]</scope>
    <source>
        <strain evidence="7 8">DSM 20001</strain>
    </source>
</reference>
<dbReference type="eggNOG" id="COG1887">
    <property type="taxonomic scope" value="Bacteria"/>
</dbReference>
<dbReference type="PANTHER" id="PTHR37316">
    <property type="entry name" value="TEICHOIC ACID GLYCEROL-PHOSPHATE PRIMASE"/>
    <property type="match status" value="1"/>
</dbReference>
<dbReference type="GeneID" id="65916712"/>
<dbReference type="Gene3D" id="3.40.50.12580">
    <property type="match status" value="1"/>
</dbReference>
<dbReference type="EMBL" id="AZCN01000077">
    <property type="protein sequence ID" value="KRK14548.1"/>
    <property type="molecule type" value="Genomic_DNA"/>
</dbReference>
<keyword evidence="5" id="KW-0777">Teichoic acid biosynthesis</keyword>
<dbReference type="GO" id="GO:0047355">
    <property type="term" value="F:CDP-glycerol glycerophosphotransferase activity"/>
    <property type="evidence" value="ECO:0007669"/>
    <property type="project" value="InterPro"/>
</dbReference>
<evidence type="ECO:0000256" key="4">
    <source>
        <dbReference type="ARBA" id="ARBA00022679"/>
    </source>
</evidence>
<dbReference type="PANTHER" id="PTHR37316:SF3">
    <property type="entry name" value="TEICHOIC ACID GLYCEROL-PHOSPHATE TRANSFERASE"/>
    <property type="match status" value="1"/>
</dbReference>
<keyword evidence="3" id="KW-1003">Cell membrane</keyword>
<dbReference type="InterPro" id="IPR043148">
    <property type="entry name" value="TagF_C"/>
</dbReference>
<proteinExistence type="inferred from homology"/>
<dbReference type="GO" id="GO:0019350">
    <property type="term" value="P:teichoic acid biosynthetic process"/>
    <property type="evidence" value="ECO:0007669"/>
    <property type="project" value="UniProtKB-KW"/>
</dbReference>
<name>A0A0R1F5Z3_9LACO</name>
<organism evidence="7 8">
    <name type="scientific">Loigolactobacillus coryniformis subsp. coryniformis KCTC 3167 = DSM 20001</name>
    <dbReference type="NCBI Taxonomy" id="913848"/>
    <lineage>
        <taxon>Bacteria</taxon>
        <taxon>Bacillati</taxon>
        <taxon>Bacillota</taxon>
        <taxon>Bacilli</taxon>
        <taxon>Lactobacillales</taxon>
        <taxon>Lactobacillaceae</taxon>
        <taxon>Loigolactobacillus</taxon>
    </lineage>
</organism>
<gene>
    <name evidence="7" type="ORF">FD22_GL002304</name>
</gene>
<evidence type="ECO:0000313" key="8">
    <source>
        <dbReference type="Proteomes" id="UP000051181"/>
    </source>
</evidence>
<comment type="similarity">
    <text evidence="2">Belongs to the CDP-glycerol glycerophosphotransferase family.</text>
</comment>
<comment type="caution">
    <text evidence="7">The sequence shown here is derived from an EMBL/GenBank/DDBJ whole genome shotgun (WGS) entry which is preliminary data.</text>
</comment>
<dbReference type="InterPro" id="IPR051612">
    <property type="entry name" value="Teichoic_Acid_Biosynth"/>
</dbReference>
<comment type="subcellular location">
    <subcellularLocation>
        <location evidence="1">Cell membrane</location>
        <topology evidence="1">Peripheral membrane protein</topology>
    </subcellularLocation>
</comment>
<dbReference type="InterPro" id="IPR007554">
    <property type="entry name" value="Glycerophosphate_synth"/>
</dbReference>